<proteinExistence type="predicted"/>
<dbReference type="EMBL" id="BAABME010001838">
    <property type="protein sequence ID" value="GAA0151705.1"/>
    <property type="molecule type" value="Genomic_DNA"/>
</dbReference>
<protein>
    <submittedName>
        <fullName evidence="2">Uncharacterized protein</fullName>
    </submittedName>
</protein>
<evidence type="ECO:0000256" key="1">
    <source>
        <dbReference type="SAM" id="MobiDB-lite"/>
    </source>
</evidence>
<accession>A0AAV3PJ57</accession>
<feature type="region of interest" description="Disordered" evidence="1">
    <location>
        <begin position="30"/>
        <end position="57"/>
    </location>
</feature>
<evidence type="ECO:0000313" key="3">
    <source>
        <dbReference type="Proteomes" id="UP001454036"/>
    </source>
</evidence>
<comment type="caution">
    <text evidence="2">The sequence shown here is derived from an EMBL/GenBank/DDBJ whole genome shotgun (WGS) entry which is preliminary data.</text>
</comment>
<keyword evidence="3" id="KW-1185">Reference proteome</keyword>
<name>A0AAV3PJ57_LITER</name>
<dbReference type="AlphaFoldDB" id="A0AAV3PJ57"/>
<organism evidence="2 3">
    <name type="scientific">Lithospermum erythrorhizon</name>
    <name type="common">Purple gromwell</name>
    <name type="synonym">Lithospermum officinale var. erythrorhizon</name>
    <dbReference type="NCBI Taxonomy" id="34254"/>
    <lineage>
        <taxon>Eukaryota</taxon>
        <taxon>Viridiplantae</taxon>
        <taxon>Streptophyta</taxon>
        <taxon>Embryophyta</taxon>
        <taxon>Tracheophyta</taxon>
        <taxon>Spermatophyta</taxon>
        <taxon>Magnoliopsida</taxon>
        <taxon>eudicotyledons</taxon>
        <taxon>Gunneridae</taxon>
        <taxon>Pentapetalae</taxon>
        <taxon>asterids</taxon>
        <taxon>lamiids</taxon>
        <taxon>Boraginales</taxon>
        <taxon>Boraginaceae</taxon>
        <taxon>Boraginoideae</taxon>
        <taxon>Lithospermeae</taxon>
        <taxon>Lithospermum</taxon>
    </lineage>
</organism>
<reference evidence="2 3" key="1">
    <citation type="submission" date="2024-01" db="EMBL/GenBank/DDBJ databases">
        <title>The complete chloroplast genome sequence of Lithospermum erythrorhizon: insights into the phylogenetic relationship among Boraginaceae species and the maternal lineages of purple gromwells.</title>
        <authorList>
            <person name="Okada T."/>
            <person name="Watanabe K."/>
        </authorList>
    </citation>
    <scope>NUCLEOTIDE SEQUENCE [LARGE SCALE GENOMIC DNA]</scope>
</reference>
<evidence type="ECO:0000313" key="2">
    <source>
        <dbReference type="EMBL" id="GAA0151705.1"/>
    </source>
</evidence>
<gene>
    <name evidence="2" type="ORF">LIER_10366</name>
</gene>
<dbReference type="Proteomes" id="UP001454036">
    <property type="component" value="Unassembled WGS sequence"/>
</dbReference>
<sequence>MIPPQENRPEGALVNKPPTLLISWEDNTTLEEPNLGHGDEIQPEHSVVGGKEGMQVPPIVTDTGVEKHVDRTVDDVVACVQHPGVENDGGEKVDVHEKISGNIEVC</sequence>